<evidence type="ECO:0000256" key="7">
    <source>
        <dbReference type="SAM" id="MobiDB-lite"/>
    </source>
</evidence>
<protein>
    <recommendedName>
        <fullName evidence="6">Reticulon-like protein</fullName>
    </recommendedName>
</protein>
<evidence type="ECO:0000256" key="5">
    <source>
        <dbReference type="ARBA" id="ARBA00023136"/>
    </source>
</evidence>
<evidence type="ECO:0000256" key="2">
    <source>
        <dbReference type="ARBA" id="ARBA00022692"/>
    </source>
</evidence>
<dbReference type="EMBL" id="MVGT01003998">
    <property type="protein sequence ID" value="OVA02058.1"/>
    <property type="molecule type" value="Genomic_DNA"/>
</dbReference>
<organism evidence="9 10">
    <name type="scientific">Macleaya cordata</name>
    <name type="common">Five-seeded plume-poppy</name>
    <name type="synonym">Bocconia cordata</name>
    <dbReference type="NCBI Taxonomy" id="56857"/>
    <lineage>
        <taxon>Eukaryota</taxon>
        <taxon>Viridiplantae</taxon>
        <taxon>Streptophyta</taxon>
        <taxon>Embryophyta</taxon>
        <taxon>Tracheophyta</taxon>
        <taxon>Spermatophyta</taxon>
        <taxon>Magnoliopsida</taxon>
        <taxon>Ranunculales</taxon>
        <taxon>Papaveraceae</taxon>
        <taxon>Papaveroideae</taxon>
        <taxon>Macleaya</taxon>
    </lineage>
</organism>
<accession>A0A200PV15</accession>
<dbReference type="OrthoDB" id="567788at2759"/>
<evidence type="ECO:0000256" key="1">
    <source>
        <dbReference type="ARBA" id="ARBA00004477"/>
    </source>
</evidence>
<dbReference type="PROSITE" id="PS50845">
    <property type="entry name" value="RETICULON"/>
    <property type="match status" value="1"/>
</dbReference>
<evidence type="ECO:0000256" key="6">
    <source>
        <dbReference type="RuleBase" id="RU363132"/>
    </source>
</evidence>
<feature type="transmembrane region" description="Helical" evidence="6">
    <location>
        <begin position="158"/>
        <end position="179"/>
    </location>
</feature>
<dbReference type="InParanoid" id="A0A200PV15"/>
<comment type="subcellular location">
    <subcellularLocation>
        <location evidence="1 6">Endoplasmic reticulum membrane</location>
        <topology evidence="1 6">Multi-pass membrane protein</topology>
    </subcellularLocation>
</comment>
<feature type="compositionally biased region" description="Basic and acidic residues" evidence="7">
    <location>
        <begin position="1"/>
        <end position="16"/>
    </location>
</feature>
<reference evidence="9 10" key="1">
    <citation type="journal article" date="2017" name="Mol. Plant">
        <title>The Genome of Medicinal Plant Macleaya cordata Provides New Insights into Benzylisoquinoline Alkaloids Metabolism.</title>
        <authorList>
            <person name="Liu X."/>
            <person name="Liu Y."/>
            <person name="Huang P."/>
            <person name="Ma Y."/>
            <person name="Qing Z."/>
            <person name="Tang Q."/>
            <person name="Cao H."/>
            <person name="Cheng P."/>
            <person name="Zheng Y."/>
            <person name="Yuan Z."/>
            <person name="Zhou Y."/>
            <person name="Liu J."/>
            <person name="Tang Z."/>
            <person name="Zhuo Y."/>
            <person name="Zhang Y."/>
            <person name="Yu L."/>
            <person name="Huang J."/>
            <person name="Yang P."/>
            <person name="Peng Q."/>
            <person name="Zhang J."/>
            <person name="Jiang W."/>
            <person name="Zhang Z."/>
            <person name="Lin K."/>
            <person name="Ro D.K."/>
            <person name="Chen X."/>
            <person name="Xiong X."/>
            <person name="Shang Y."/>
            <person name="Huang S."/>
            <person name="Zeng J."/>
        </authorList>
    </citation>
    <scope>NUCLEOTIDE SEQUENCE [LARGE SCALE GENOMIC DNA]</scope>
    <source>
        <strain evidence="10">cv. BLH2017</strain>
        <tissue evidence="9">Root</tissue>
    </source>
</reference>
<dbReference type="OMA" id="WINHALV"/>
<feature type="domain" description="Reticulon" evidence="8">
    <location>
        <begin position="37"/>
        <end position="223"/>
    </location>
</feature>
<evidence type="ECO:0000313" key="10">
    <source>
        <dbReference type="Proteomes" id="UP000195402"/>
    </source>
</evidence>
<keyword evidence="10" id="KW-1185">Reference proteome</keyword>
<feature type="transmembrane region" description="Helical" evidence="6">
    <location>
        <begin position="70"/>
        <end position="89"/>
    </location>
</feature>
<keyword evidence="4 6" id="KW-1133">Transmembrane helix</keyword>
<sequence>METSDLDRSSAPERDSTSVSSSNCRKSVRQVLGVAAVADVLLWKQRSTSAILLVSSSIIWFFFEPAGYNLLLFITNALLLLVVILFFWAKSADLLNRPLPPLPNLEISDDSVGKLAREMQFWINCVLEVAREIILGGNAKLLIEVTISLWLVSYIGGLFNFITLVYIGVVLSLTVPALYDKYQDHFDDKLSVTHKVVTTQYRKFDENILSKIKKTPSKEKKIQ</sequence>
<keyword evidence="2 6" id="KW-0812">Transmembrane</keyword>
<gene>
    <name evidence="9" type="ORF">BVC80_8963g30</name>
</gene>
<evidence type="ECO:0000259" key="8">
    <source>
        <dbReference type="PROSITE" id="PS50845"/>
    </source>
</evidence>
<comment type="caution">
    <text evidence="9">The sequence shown here is derived from an EMBL/GenBank/DDBJ whole genome shotgun (WGS) entry which is preliminary data.</text>
</comment>
<dbReference type="GO" id="GO:0009617">
    <property type="term" value="P:response to bacterium"/>
    <property type="evidence" value="ECO:0007669"/>
    <property type="project" value="InterPro"/>
</dbReference>
<keyword evidence="3 6" id="KW-0256">Endoplasmic reticulum</keyword>
<dbReference type="GO" id="GO:0005789">
    <property type="term" value="C:endoplasmic reticulum membrane"/>
    <property type="evidence" value="ECO:0007669"/>
    <property type="project" value="UniProtKB-SubCell"/>
</dbReference>
<evidence type="ECO:0000256" key="3">
    <source>
        <dbReference type="ARBA" id="ARBA00022824"/>
    </source>
</evidence>
<dbReference type="PANTHER" id="PTHR10994:SF154">
    <property type="entry name" value="RETICULON-LIKE PROTEIN B11"/>
    <property type="match status" value="1"/>
</dbReference>
<dbReference type="InterPro" id="IPR045064">
    <property type="entry name" value="Reticulon-like"/>
</dbReference>
<evidence type="ECO:0000313" key="9">
    <source>
        <dbReference type="EMBL" id="OVA02058.1"/>
    </source>
</evidence>
<name>A0A200PV15_MACCD</name>
<dbReference type="InterPro" id="IPR003388">
    <property type="entry name" value="Reticulon"/>
</dbReference>
<dbReference type="Pfam" id="PF02453">
    <property type="entry name" value="Reticulon"/>
    <property type="match status" value="1"/>
</dbReference>
<feature type="region of interest" description="Disordered" evidence="7">
    <location>
        <begin position="1"/>
        <end position="22"/>
    </location>
</feature>
<dbReference type="AlphaFoldDB" id="A0A200PV15"/>
<dbReference type="PANTHER" id="PTHR10994">
    <property type="entry name" value="RETICULON"/>
    <property type="match status" value="1"/>
</dbReference>
<proteinExistence type="predicted"/>
<dbReference type="Proteomes" id="UP000195402">
    <property type="component" value="Unassembled WGS sequence"/>
</dbReference>
<evidence type="ECO:0000256" key="4">
    <source>
        <dbReference type="ARBA" id="ARBA00022989"/>
    </source>
</evidence>
<keyword evidence="5 6" id="KW-0472">Membrane</keyword>